<dbReference type="Pfam" id="PF09580">
    <property type="entry name" value="Spore_YhcN_YlaJ"/>
    <property type="match status" value="1"/>
</dbReference>
<organism evidence="3 4">
    <name type="scientific">Tumebacillus lacus</name>
    <dbReference type="NCBI Taxonomy" id="2995335"/>
    <lineage>
        <taxon>Bacteria</taxon>
        <taxon>Bacillati</taxon>
        <taxon>Bacillota</taxon>
        <taxon>Bacilli</taxon>
        <taxon>Bacillales</taxon>
        <taxon>Alicyclobacillaceae</taxon>
        <taxon>Tumebacillus</taxon>
    </lineage>
</organism>
<feature type="region of interest" description="Disordered" evidence="1">
    <location>
        <begin position="25"/>
        <end position="99"/>
    </location>
</feature>
<name>A0ABT3WY27_9BACL</name>
<evidence type="ECO:0000256" key="1">
    <source>
        <dbReference type="SAM" id="MobiDB-lite"/>
    </source>
</evidence>
<accession>A0ABT3WY27</accession>
<reference evidence="3 4" key="1">
    <citation type="submission" date="2022-11" db="EMBL/GenBank/DDBJ databases">
        <title>Study of microbial diversity in lake waters.</title>
        <authorList>
            <person name="Zhang J."/>
        </authorList>
    </citation>
    <scope>NUCLEOTIDE SEQUENCE [LARGE SCALE GENOMIC DNA]</scope>
    <source>
        <strain evidence="3 4">DT12</strain>
    </source>
</reference>
<keyword evidence="2" id="KW-0732">Signal</keyword>
<dbReference type="EMBL" id="JAPMLT010000002">
    <property type="protein sequence ID" value="MCX7569574.1"/>
    <property type="molecule type" value="Genomic_DNA"/>
</dbReference>
<dbReference type="Proteomes" id="UP001208017">
    <property type="component" value="Unassembled WGS sequence"/>
</dbReference>
<evidence type="ECO:0000256" key="2">
    <source>
        <dbReference type="SAM" id="SignalP"/>
    </source>
</evidence>
<feature type="compositionally biased region" description="Polar residues" evidence="1">
    <location>
        <begin position="48"/>
        <end position="57"/>
    </location>
</feature>
<proteinExistence type="predicted"/>
<protein>
    <submittedName>
        <fullName evidence="3">YhcN/YlaJ family sporulation lipoprotein</fullName>
    </submittedName>
</protein>
<keyword evidence="4" id="KW-1185">Reference proteome</keyword>
<keyword evidence="3" id="KW-0449">Lipoprotein</keyword>
<feature type="chain" id="PRO_5045957404" evidence="2">
    <location>
        <begin position="26"/>
        <end position="221"/>
    </location>
</feature>
<feature type="signal peptide" evidence="2">
    <location>
        <begin position="1"/>
        <end position="25"/>
    </location>
</feature>
<feature type="compositionally biased region" description="Basic and acidic residues" evidence="1">
    <location>
        <begin position="58"/>
        <end position="73"/>
    </location>
</feature>
<dbReference type="PROSITE" id="PS51257">
    <property type="entry name" value="PROKAR_LIPOPROTEIN"/>
    <property type="match status" value="1"/>
</dbReference>
<dbReference type="RefSeq" id="WP_267150811.1">
    <property type="nucleotide sequence ID" value="NZ_JAPMLT010000002.1"/>
</dbReference>
<sequence>MQTKTWIKGLSALLVAGLMVGCAPTAGPESHRQSSEGMNTLEIGPGAQRQNAPQFDNKNIDVDGDGDREHLSGRNDIANPSVDLRSFAQPGGGSDLTQGAYPHTFTADRIATLASSVNGVANARALVVGRTVVLGMNLERGVKPHQKAGLTQYVRQRILVQAPEFQRVHITTDRQLTRRIQRISDELRSGHSLNMFNDDFMDLTRQIPAVGPNAMPAVPVR</sequence>
<evidence type="ECO:0000313" key="4">
    <source>
        <dbReference type="Proteomes" id="UP001208017"/>
    </source>
</evidence>
<dbReference type="InterPro" id="IPR019076">
    <property type="entry name" value="Spore_lipoprot_YhcN/YlaJ-like"/>
</dbReference>
<evidence type="ECO:0000313" key="3">
    <source>
        <dbReference type="EMBL" id="MCX7569574.1"/>
    </source>
</evidence>
<gene>
    <name evidence="3" type="ORF">OS242_06330</name>
</gene>
<comment type="caution">
    <text evidence="3">The sequence shown here is derived from an EMBL/GenBank/DDBJ whole genome shotgun (WGS) entry which is preliminary data.</text>
</comment>